<protein>
    <submittedName>
        <fullName evidence="10">Type II secretion system F family protein</fullName>
    </submittedName>
</protein>
<comment type="subcellular location">
    <subcellularLocation>
        <location evidence="1">Cell inner membrane</location>
        <topology evidence="1">Multi-pass membrane protein</topology>
    </subcellularLocation>
</comment>
<feature type="transmembrane region" description="Helical" evidence="8">
    <location>
        <begin position="367"/>
        <end position="385"/>
    </location>
</feature>
<evidence type="ECO:0000256" key="8">
    <source>
        <dbReference type="SAM" id="Phobius"/>
    </source>
</evidence>
<keyword evidence="5 8" id="KW-0812">Transmembrane</keyword>
<keyword evidence="7 8" id="KW-0472">Membrane</keyword>
<dbReference type="InterPro" id="IPR042094">
    <property type="entry name" value="T2SS_GspF_sf"/>
</dbReference>
<evidence type="ECO:0000259" key="9">
    <source>
        <dbReference type="Pfam" id="PF00482"/>
    </source>
</evidence>
<dbReference type="EMBL" id="DTPE01000160">
    <property type="protein sequence ID" value="HGE75225.1"/>
    <property type="molecule type" value="Genomic_DNA"/>
</dbReference>
<reference evidence="10" key="1">
    <citation type="journal article" date="2020" name="mSystems">
        <title>Genome- and Community-Level Interaction Insights into Carbon Utilization and Element Cycling Functions of Hydrothermarchaeota in Hydrothermal Sediment.</title>
        <authorList>
            <person name="Zhou Z."/>
            <person name="Liu Y."/>
            <person name="Xu W."/>
            <person name="Pan J."/>
            <person name="Luo Z.H."/>
            <person name="Li M."/>
        </authorList>
    </citation>
    <scope>NUCLEOTIDE SEQUENCE [LARGE SCALE GENOMIC DNA]</scope>
    <source>
        <strain evidence="10">SpSt-966</strain>
    </source>
</reference>
<evidence type="ECO:0000256" key="1">
    <source>
        <dbReference type="ARBA" id="ARBA00004429"/>
    </source>
</evidence>
<feature type="domain" description="Type II secretion system protein GspF" evidence="9">
    <location>
        <begin position="265"/>
        <end position="384"/>
    </location>
</feature>
<dbReference type="InterPro" id="IPR018076">
    <property type="entry name" value="T2SS_GspF_dom"/>
</dbReference>
<proteinExistence type="inferred from homology"/>
<accession>A0A7V3VT18</accession>
<dbReference type="AlphaFoldDB" id="A0A7V3VT18"/>
<dbReference type="GO" id="GO:0005886">
    <property type="term" value="C:plasma membrane"/>
    <property type="evidence" value="ECO:0007669"/>
    <property type="project" value="UniProtKB-SubCell"/>
</dbReference>
<evidence type="ECO:0000313" key="10">
    <source>
        <dbReference type="EMBL" id="HGE75225.1"/>
    </source>
</evidence>
<dbReference type="InterPro" id="IPR003004">
    <property type="entry name" value="GspF/PilC"/>
</dbReference>
<evidence type="ECO:0000256" key="5">
    <source>
        <dbReference type="ARBA" id="ARBA00022692"/>
    </source>
</evidence>
<comment type="similarity">
    <text evidence="2">Belongs to the GSP F family.</text>
</comment>
<keyword evidence="6 8" id="KW-1133">Transmembrane helix</keyword>
<feature type="transmembrane region" description="Helical" evidence="8">
    <location>
        <begin position="216"/>
        <end position="234"/>
    </location>
</feature>
<evidence type="ECO:0000256" key="2">
    <source>
        <dbReference type="ARBA" id="ARBA00005745"/>
    </source>
</evidence>
<evidence type="ECO:0000256" key="7">
    <source>
        <dbReference type="ARBA" id="ARBA00023136"/>
    </source>
</evidence>
<dbReference type="PANTHER" id="PTHR30012">
    <property type="entry name" value="GENERAL SECRETION PATHWAY PROTEIN"/>
    <property type="match status" value="1"/>
</dbReference>
<sequence length="399" mass="43774">MSLYAYKVITPNGSTAAGKLEAESEIALVSKLSQQGYVVLGVKPTKVRRKRIVLRAKLPDLVLFTRQLATMIDAGVRIKDALTLLSRQNAFTPSFRKILTGILISIDGGMSLSEAIDEAGAFDPIFVNLVKAGESGGVLDDTLNKVSAFYEHVKKTRDEVRSAMAYPLFVSVFAFFILMVISLFILPSLFRAFGSTKTGGIVAMLINTNNFLAANWLYAIFTVVIVAIFLVYFFRTSYGAVTKEFVSNMIPPIKSLKHLQDSSNFSKTLSTLISSGVSIIEAVEMASNSTGSHKLMKKVPIMIDTLKNGGTLKVAMEKTKFFPQLLVEMVGTGEESGRVDEMLSKVAEFYDQEASVKLKQLVSMIEPSMIAIIGLFVGILVFSLYQTMFNLEEGVGQHF</sequence>
<dbReference type="PRINTS" id="PR00812">
    <property type="entry name" value="BCTERIALGSPF"/>
</dbReference>
<feature type="transmembrane region" description="Helical" evidence="8">
    <location>
        <begin position="164"/>
        <end position="186"/>
    </location>
</feature>
<comment type="caution">
    <text evidence="10">The sequence shown here is derived from an EMBL/GenBank/DDBJ whole genome shotgun (WGS) entry which is preliminary data.</text>
</comment>
<keyword evidence="3" id="KW-1003">Cell membrane</keyword>
<evidence type="ECO:0000256" key="6">
    <source>
        <dbReference type="ARBA" id="ARBA00022989"/>
    </source>
</evidence>
<dbReference type="FunFam" id="1.20.81.30:FF:000001">
    <property type="entry name" value="Type II secretion system protein F"/>
    <property type="match status" value="1"/>
</dbReference>
<gene>
    <name evidence="10" type="ORF">ENX73_03775</name>
</gene>
<keyword evidence="4" id="KW-0997">Cell inner membrane</keyword>
<organism evidence="10">
    <name type="scientific">Mesoaciditoga lauensis</name>
    <dbReference type="NCBI Taxonomy" id="1495039"/>
    <lineage>
        <taxon>Bacteria</taxon>
        <taxon>Thermotogati</taxon>
        <taxon>Thermotogota</taxon>
        <taxon>Thermotogae</taxon>
        <taxon>Mesoaciditogales</taxon>
        <taxon>Mesoaciditogaceae</taxon>
        <taxon>Mesoaciditoga</taxon>
    </lineage>
</organism>
<dbReference type="PANTHER" id="PTHR30012:SF0">
    <property type="entry name" value="TYPE II SECRETION SYSTEM PROTEIN F-RELATED"/>
    <property type="match status" value="1"/>
</dbReference>
<name>A0A7V3VT18_9BACT</name>
<evidence type="ECO:0000256" key="3">
    <source>
        <dbReference type="ARBA" id="ARBA00022475"/>
    </source>
</evidence>
<evidence type="ECO:0000256" key="4">
    <source>
        <dbReference type="ARBA" id="ARBA00022519"/>
    </source>
</evidence>
<dbReference type="Pfam" id="PF00482">
    <property type="entry name" value="T2SSF"/>
    <property type="match status" value="2"/>
</dbReference>
<feature type="domain" description="Type II secretion system protein GspF" evidence="9">
    <location>
        <begin position="64"/>
        <end position="187"/>
    </location>
</feature>
<dbReference type="Gene3D" id="1.20.81.30">
    <property type="entry name" value="Type II secretion system (T2SS), domain F"/>
    <property type="match status" value="2"/>
</dbReference>